<proteinExistence type="predicted"/>
<protein>
    <recommendedName>
        <fullName evidence="10">Glycosyltransferase RgtA/B/C/D-like domain-containing protein</fullName>
    </recommendedName>
</protein>
<feature type="domain" description="Glycosyltransferase RgtA/B/C/D-like" evidence="10">
    <location>
        <begin position="122"/>
        <end position="235"/>
    </location>
</feature>
<feature type="transmembrane region" description="Helical" evidence="9">
    <location>
        <begin position="192"/>
        <end position="224"/>
    </location>
</feature>
<feature type="transmembrane region" description="Helical" evidence="9">
    <location>
        <begin position="168"/>
        <end position="186"/>
    </location>
</feature>
<feature type="region of interest" description="Disordered" evidence="8">
    <location>
        <begin position="1"/>
        <end position="24"/>
    </location>
</feature>
<evidence type="ECO:0000256" key="2">
    <source>
        <dbReference type="ARBA" id="ARBA00022475"/>
    </source>
</evidence>
<evidence type="ECO:0000256" key="5">
    <source>
        <dbReference type="ARBA" id="ARBA00022692"/>
    </source>
</evidence>
<dbReference type="RefSeq" id="WP_236256990.1">
    <property type="nucleotide sequence ID" value="NZ_BNEK01000003.1"/>
</dbReference>
<evidence type="ECO:0000256" key="3">
    <source>
        <dbReference type="ARBA" id="ARBA00022676"/>
    </source>
</evidence>
<comment type="subcellular location">
    <subcellularLocation>
        <location evidence="1">Cell membrane</location>
        <topology evidence="1">Multi-pass membrane protein</topology>
    </subcellularLocation>
</comment>
<evidence type="ECO:0000256" key="1">
    <source>
        <dbReference type="ARBA" id="ARBA00004651"/>
    </source>
</evidence>
<evidence type="ECO:0000256" key="9">
    <source>
        <dbReference type="SAM" id="Phobius"/>
    </source>
</evidence>
<keyword evidence="12" id="KW-1185">Reference proteome</keyword>
<evidence type="ECO:0000256" key="4">
    <source>
        <dbReference type="ARBA" id="ARBA00022679"/>
    </source>
</evidence>
<feature type="transmembrane region" description="Helical" evidence="9">
    <location>
        <begin position="354"/>
        <end position="377"/>
    </location>
</feature>
<organism evidence="11 12">
    <name type="scientific">Streptomyces hygroscopicus</name>
    <dbReference type="NCBI Taxonomy" id="1912"/>
    <lineage>
        <taxon>Bacteria</taxon>
        <taxon>Bacillati</taxon>
        <taxon>Actinomycetota</taxon>
        <taxon>Actinomycetes</taxon>
        <taxon>Kitasatosporales</taxon>
        <taxon>Streptomycetaceae</taxon>
        <taxon>Streptomyces</taxon>
        <taxon>Streptomyces violaceusniger group</taxon>
    </lineage>
</organism>
<dbReference type="Pfam" id="PF13231">
    <property type="entry name" value="PMT_2"/>
    <property type="match status" value="1"/>
</dbReference>
<evidence type="ECO:0000256" key="7">
    <source>
        <dbReference type="ARBA" id="ARBA00023136"/>
    </source>
</evidence>
<evidence type="ECO:0000259" key="10">
    <source>
        <dbReference type="Pfam" id="PF13231"/>
    </source>
</evidence>
<dbReference type="InterPro" id="IPR038731">
    <property type="entry name" value="RgtA/B/C-like"/>
</dbReference>
<feature type="transmembrane region" description="Helical" evidence="9">
    <location>
        <begin position="397"/>
        <end position="415"/>
    </location>
</feature>
<feature type="transmembrane region" description="Helical" evidence="9">
    <location>
        <begin position="115"/>
        <end position="138"/>
    </location>
</feature>
<dbReference type="Proteomes" id="UP001054854">
    <property type="component" value="Unassembled WGS sequence"/>
</dbReference>
<keyword evidence="6 9" id="KW-1133">Transmembrane helix</keyword>
<dbReference type="PANTHER" id="PTHR33908">
    <property type="entry name" value="MANNOSYLTRANSFERASE YKCB-RELATED"/>
    <property type="match status" value="1"/>
</dbReference>
<evidence type="ECO:0000313" key="12">
    <source>
        <dbReference type="Proteomes" id="UP001054854"/>
    </source>
</evidence>
<keyword evidence="5 9" id="KW-0812">Transmembrane</keyword>
<comment type="caution">
    <text evidence="11">The sequence shown here is derived from an EMBL/GenBank/DDBJ whole genome shotgun (WGS) entry which is preliminary data.</text>
</comment>
<keyword evidence="4" id="KW-0808">Transferase</keyword>
<evidence type="ECO:0000256" key="8">
    <source>
        <dbReference type="SAM" id="MobiDB-lite"/>
    </source>
</evidence>
<feature type="transmembrane region" description="Helical" evidence="9">
    <location>
        <begin position="38"/>
        <end position="57"/>
    </location>
</feature>
<reference evidence="11" key="1">
    <citation type="submission" date="2024-05" db="EMBL/GenBank/DDBJ databases">
        <title>Whole genome shotgun sequence of Streptomyces hygroscopicus NBRC 113678.</title>
        <authorList>
            <person name="Komaki H."/>
            <person name="Tamura T."/>
        </authorList>
    </citation>
    <scope>NUCLEOTIDE SEQUENCE</scope>
    <source>
        <strain evidence="11">N11-34</strain>
    </source>
</reference>
<dbReference type="PANTHER" id="PTHR33908:SF11">
    <property type="entry name" value="MEMBRANE PROTEIN"/>
    <property type="match status" value="1"/>
</dbReference>
<accession>A0ABQ3TZB9</accession>
<feature type="transmembrane region" description="Helical" evidence="9">
    <location>
        <begin position="329"/>
        <end position="348"/>
    </location>
</feature>
<evidence type="ECO:0000256" key="6">
    <source>
        <dbReference type="ARBA" id="ARBA00022989"/>
    </source>
</evidence>
<keyword evidence="3" id="KW-0328">Glycosyltransferase</keyword>
<sequence length="544" mass="57401">MGYATMPVAEDSATGSPGSAKMPLPDARRIRTGRVPDLALLLPVVILAVAVRAWNIGGLPFPNDDEGTYLAQAWAVRHAEGLAHYTYWYDHPPLGWIQLAAVSWLPSWLLPDLPAFVQGRIAMLPVAAATTALIWAVARRGGLNRPAAGGAALLHALSPLSVTLGRQIYLDNFAVLWVLAAFAFALSPRRHLWHHVGAGVCLAFAMLSKETIAVVLPAVVVALWQGSHRRTRAFSVAGFASGLLGTALLYPLYALLKNELLPGAGHVSLLGTLKFQLAGRAGTGSVFAPGTEAHALVRQWLDTDPVLPLAGLAATLVVLALPPRSGLRLRGPALAAVVLALVALRPGGYLPKMYIVQLLPFLAIALAAVVQAAVAALPAERLAHGGARGARGVRATAAALLLTGAAVLTVPPWAAAGRHNATTAETDAYYRAARWLREGHIPDPGGSRVVVDGVLWLDAVGSGLRPGTGAIWHYKVDQDPAIAETMPHGWRDIDYVVSTPALRGERHNPQMPTIADLLRHATPVATFGEGDGRVDILKTHNGQG</sequence>
<keyword evidence="2" id="KW-1003">Cell membrane</keyword>
<feature type="transmembrane region" description="Helical" evidence="9">
    <location>
        <begin position="236"/>
        <end position="256"/>
    </location>
</feature>
<dbReference type="InterPro" id="IPR050297">
    <property type="entry name" value="LipidA_mod_glycosyltrf_83"/>
</dbReference>
<keyword evidence="7 9" id="KW-0472">Membrane</keyword>
<evidence type="ECO:0000313" key="11">
    <source>
        <dbReference type="EMBL" id="GHJ28298.1"/>
    </source>
</evidence>
<gene>
    <name evidence="11" type="ORF">TPA0910_27310</name>
</gene>
<name>A0ABQ3TZB9_STRHY</name>
<dbReference type="EMBL" id="BNEK01000003">
    <property type="protein sequence ID" value="GHJ28298.1"/>
    <property type="molecule type" value="Genomic_DNA"/>
</dbReference>